<gene>
    <name evidence="2" type="ORF">C7C46_03835</name>
</gene>
<dbReference type="EMBL" id="PYBW01000012">
    <property type="protein sequence ID" value="PYC87655.1"/>
    <property type="molecule type" value="Genomic_DNA"/>
</dbReference>
<accession>A0A2V4PRQ3</accession>
<name>A0A2V4PRQ3_9ACTN</name>
<comment type="caution">
    <text evidence="2">The sequence shown here is derived from an EMBL/GenBank/DDBJ whole genome shotgun (WGS) entry which is preliminary data.</text>
</comment>
<organism evidence="2 3">
    <name type="scientific">Streptomyces tateyamensis</name>
    <dbReference type="NCBI Taxonomy" id="565073"/>
    <lineage>
        <taxon>Bacteria</taxon>
        <taxon>Bacillati</taxon>
        <taxon>Actinomycetota</taxon>
        <taxon>Actinomycetes</taxon>
        <taxon>Kitasatosporales</taxon>
        <taxon>Streptomycetaceae</taxon>
        <taxon>Streptomyces</taxon>
    </lineage>
</organism>
<evidence type="ECO:0000313" key="3">
    <source>
        <dbReference type="Proteomes" id="UP000248039"/>
    </source>
</evidence>
<dbReference type="AlphaFoldDB" id="A0A2V4PRQ3"/>
<sequence length="76" mass="7979">METAARLVLRQAVPLGDGTEEYLSDHFGIAAELRIGPPVLRAAGQARDESSPPRSEVGEEGFTVSPGDLGESITTV</sequence>
<proteinExistence type="predicted"/>
<dbReference type="Proteomes" id="UP000248039">
    <property type="component" value="Unassembled WGS sequence"/>
</dbReference>
<keyword evidence="3" id="KW-1185">Reference proteome</keyword>
<evidence type="ECO:0000313" key="2">
    <source>
        <dbReference type="EMBL" id="PYC87655.1"/>
    </source>
</evidence>
<feature type="region of interest" description="Disordered" evidence="1">
    <location>
        <begin position="43"/>
        <end position="76"/>
    </location>
</feature>
<reference evidence="2 3" key="1">
    <citation type="submission" date="2018-03" db="EMBL/GenBank/DDBJ databases">
        <title>Bioinformatic expansion and discovery of thiopeptide antibiotics.</title>
        <authorList>
            <person name="Schwalen C.J."/>
            <person name="Hudson G.A."/>
            <person name="Mitchell D.A."/>
        </authorList>
    </citation>
    <scope>NUCLEOTIDE SEQUENCE [LARGE SCALE GENOMIC DNA]</scope>
    <source>
        <strain evidence="2 3">ATCC 21389</strain>
    </source>
</reference>
<protein>
    <submittedName>
        <fullName evidence="2">Uncharacterized protein</fullName>
    </submittedName>
</protein>
<evidence type="ECO:0000256" key="1">
    <source>
        <dbReference type="SAM" id="MobiDB-lite"/>
    </source>
</evidence>